<dbReference type="Gene3D" id="3.30.499.10">
    <property type="entry name" value="Aconitase, domain 3"/>
    <property type="match status" value="1"/>
</dbReference>
<feature type="non-terminal residue" evidence="2">
    <location>
        <position position="39"/>
    </location>
</feature>
<dbReference type="EMBL" id="BART01042183">
    <property type="protein sequence ID" value="GAH21131.1"/>
    <property type="molecule type" value="Genomic_DNA"/>
</dbReference>
<evidence type="ECO:0000313" key="2">
    <source>
        <dbReference type="EMBL" id="GAH21131.1"/>
    </source>
</evidence>
<keyword evidence="1" id="KW-0408">Iron</keyword>
<dbReference type="InterPro" id="IPR036008">
    <property type="entry name" value="Aconitase_4Fe-4S_dom"/>
</dbReference>
<comment type="caution">
    <text evidence="2">The sequence shown here is derived from an EMBL/GenBank/DDBJ whole genome shotgun (WGS) entry which is preliminary data.</text>
</comment>
<protein>
    <submittedName>
        <fullName evidence="2">Uncharacterized protein</fullName>
    </submittedName>
</protein>
<dbReference type="SUPFAM" id="SSF53732">
    <property type="entry name" value="Aconitase iron-sulfur domain"/>
    <property type="match status" value="1"/>
</dbReference>
<sequence length="39" mass="4326">DLRVAAGILKGRQIHPDLRCIILPGSQQVYLEALREGLI</sequence>
<evidence type="ECO:0000256" key="1">
    <source>
        <dbReference type="ARBA" id="ARBA00023004"/>
    </source>
</evidence>
<feature type="non-terminal residue" evidence="2">
    <location>
        <position position="1"/>
    </location>
</feature>
<organism evidence="2">
    <name type="scientific">marine sediment metagenome</name>
    <dbReference type="NCBI Taxonomy" id="412755"/>
    <lineage>
        <taxon>unclassified sequences</taxon>
        <taxon>metagenomes</taxon>
        <taxon>ecological metagenomes</taxon>
    </lineage>
</organism>
<accession>X1DJR1</accession>
<dbReference type="InterPro" id="IPR015931">
    <property type="entry name" value="Acnase/IPM_dHydase_lsu_aba_1/3"/>
</dbReference>
<dbReference type="AlphaFoldDB" id="X1DJR1"/>
<gene>
    <name evidence="2" type="ORF">S01H4_67253</name>
</gene>
<proteinExistence type="predicted"/>
<name>X1DJR1_9ZZZZ</name>
<reference evidence="2" key="1">
    <citation type="journal article" date="2014" name="Front. Microbiol.">
        <title>High frequency of phylogenetically diverse reductive dehalogenase-homologous genes in deep subseafloor sedimentary metagenomes.</title>
        <authorList>
            <person name="Kawai M."/>
            <person name="Futagami T."/>
            <person name="Toyoda A."/>
            <person name="Takaki Y."/>
            <person name="Nishi S."/>
            <person name="Hori S."/>
            <person name="Arai W."/>
            <person name="Tsubouchi T."/>
            <person name="Morono Y."/>
            <person name="Uchiyama I."/>
            <person name="Ito T."/>
            <person name="Fujiyama A."/>
            <person name="Inagaki F."/>
            <person name="Takami H."/>
        </authorList>
    </citation>
    <scope>NUCLEOTIDE SEQUENCE</scope>
    <source>
        <strain evidence="2">Expedition CK06-06</strain>
    </source>
</reference>